<dbReference type="Pfam" id="PF25586">
    <property type="entry name" value="zf-CCCH_PAN3"/>
    <property type="match status" value="1"/>
</dbReference>
<organism evidence="7 8">
    <name type="scientific">Basidiobolus ranarum</name>
    <dbReference type="NCBI Taxonomy" id="34480"/>
    <lineage>
        <taxon>Eukaryota</taxon>
        <taxon>Fungi</taxon>
        <taxon>Fungi incertae sedis</taxon>
        <taxon>Zoopagomycota</taxon>
        <taxon>Entomophthoromycotina</taxon>
        <taxon>Basidiobolomycetes</taxon>
        <taxon>Basidiobolales</taxon>
        <taxon>Basidiobolaceae</taxon>
        <taxon>Basidiobolus</taxon>
    </lineage>
</organism>
<feature type="compositionally biased region" description="Polar residues" evidence="4">
    <location>
        <begin position="40"/>
        <end position="50"/>
    </location>
</feature>
<feature type="region of interest" description="Disordered" evidence="4">
    <location>
        <begin position="28"/>
        <end position="50"/>
    </location>
</feature>
<comment type="caution">
    <text evidence="7">The sequence shown here is derived from an EMBL/GenBank/DDBJ whole genome shotgun (WGS) entry which is preliminary data.</text>
</comment>
<keyword evidence="8" id="KW-1185">Reference proteome</keyword>
<keyword evidence="3" id="KW-0479">Metal-binding</keyword>
<feature type="zinc finger region" description="C3H1-type" evidence="3">
    <location>
        <begin position="49"/>
        <end position="78"/>
    </location>
</feature>
<dbReference type="Gene3D" id="1.10.510.10">
    <property type="entry name" value="Transferase(Phosphotransferase) domain 1"/>
    <property type="match status" value="1"/>
</dbReference>
<keyword evidence="2" id="KW-0175">Coiled coil</keyword>
<dbReference type="Proteomes" id="UP001479436">
    <property type="component" value="Unassembled WGS sequence"/>
</dbReference>
<name>A0ABR2VTY3_9FUNG</name>
<dbReference type="InterPro" id="IPR030844">
    <property type="entry name" value="PAN3"/>
</dbReference>
<feature type="region of interest" description="Disordered" evidence="4">
    <location>
        <begin position="105"/>
        <end position="136"/>
    </location>
</feature>
<proteinExistence type="predicted"/>
<dbReference type="SUPFAM" id="SSF56112">
    <property type="entry name" value="Protein kinase-like (PK-like)"/>
    <property type="match status" value="1"/>
</dbReference>
<keyword evidence="1" id="KW-0507">mRNA processing</keyword>
<feature type="domain" description="Protein kinase" evidence="5">
    <location>
        <begin position="260"/>
        <end position="507"/>
    </location>
</feature>
<evidence type="ECO:0000256" key="4">
    <source>
        <dbReference type="SAM" id="MobiDB-lite"/>
    </source>
</evidence>
<sequence>MNSDPPYTKPLIQAPLGSSAIPIVAPTEETQEQKDLKTKAPSSAPTTPNAKTRTCRNVIIHGYCKYDGKGCEFNHDLNPTAPSFIFSPDSKSKLRVSSPAFNPTGSLASATMPNSPAVTGERTSQTKHHISNDVEWKKGAHESNIGHYQHYPPVASYSAVSSSNPNTNALSNDVSSFDSNDQSTENLRSQLQYHLYTTPLPQVSSLPSSRKTIHSFFISDELRERLQKRNEAIHHSNPHDLTTPSEVHVYHSLYPLDDSSHTESKRMFGYPTSVYKATSSIDGQPYVLRRIEDFRLTNEAAMSTIENWRKISHPNIVSVREAFTTRAFGDYSLVLVYDYHPCSSTLAEKYLNHPTSRGQQSSKNIVEMELWSFIIQIASAIRTLHAAGLAACTLDPAKILITGKNRIRLNCCGIYDILSYASTRNTAHYQQEDLLQFGQLLTCLTCSSLNALSSLPISIDFIARHYTPDVKNVILYLISKPSTTKNINDIITMIAPKMLLELNPIHQ</sequence>
<evidence type="ECO:0000313" key="7">
    <source>
        <dbReference type="EMBL" id="KAK9701551.1"/>
    </source>
</evidence>
<feature type="domain" description="C3H1-type" evidence="6">
    <location>
        <begin position="49"/>
        <end position="78"/>
    </location>
</feature>
<feature type="compositionally biased region" description="Polar residues" evidence="4">
    <location>
        <begin position="105"/>
        <end position="123"/>
    </location>
</feature>
<dbReference type="PROSITE" id="PS50103">
    <property type="entry name" value="ZF_C3H1"/>
    <property type="match status" value="1"/>
</dbReference>
<protein>
    <submittedName>
        <fullName evidence="7">PAB-dependent poly(A)-specific ribonuclease subunit 3</fullName>
    </submittedName>
</protein>
<dbReference type="InterPro" id="IPR011009">
    <property type="entry name" value="Kinase-like_dom_sf"/>
</dbReference>
<keyword evidence="3" id="KW-0863">Zinc-finger</keyword>
<keyword evidence="3" id="KW-0862">Zinc</keyword>
<evidence type="ECO:0000256" key="3">
    <source>
        <dbReference type="PROSITE-ProRule" id="PRU00723"/>
    </source>
</evidence>
<dbReference type="Gene3D" id="6.10.250.3160">
    <property type="match status" value="1"/>
</dbReference>
<dbReference type="EMBL" id="JASJQH010007805">
    <property type="protein sequence ID" value="KAK9701551.1"/>
    <property type="molecule type" value="Genomic_DNA"/>
</dbReference>
<feature type="compositionally biased region" description="Polar residues" evidence="4">
    <location>
        <begin position="164"/>
        <end position="185"/>
    </location>
</feature>
<evidence type="ECO:0000259" key="6">
    <source>
        <dbReference type="PROSITE" id="PS50103"/>
    </source>
</evidence>
<dbReference type="PROSITE" id="PS50011">
    <property type="entry name" value="PROTEIN_KINASE_DOM"/>
    <property type="match status" value="1"/>
</dbReference>
<evidence type="ECO:0000313" key="8">
    <source>
        <dbReference type="Proteomes" id="UP001479436"/>
    </source>
</evidence>
<reference evidence="7 8" key="1">
    <citation type="submission" date="2023-04" db="EMBL/GenBank/DDBJ databases">
        <title>Genome of Basidiobolus ranarum AG-B5.</title>
        <authorList>
            <person name="Stajich J.E."/>
            <person name="Carter-House D."/>
            <person name="Gryganskyi A."/>
        </authorList>
    </citation>
    <scope>NUCLEOTIDE SEQUENCE [LARGE SCALE GENOMIC DNA]</scope>
    <source>
        <strain evidence="7 8">AG-B5</strain>
    </source>
</reference>
<dbReference type="InterPro" id="IPR000571">
    <property type="entry name" value="Znf_CCCH"/>
</dbReference>
<dbReference type="Pfam" id="PF00069">
    <property type="entry name" value="Pkinase"/>
    <property type="match status" value="1"/>
</dbReference>
<feature type="region of interest" description="Disordered" evidence="4">
    <location>
        <begin position="157"/>
        <end position="185"/>
    </location>
</feature>
<evidence type="ECO:0000259" key="5">
    <source>
        <dbReference type="PROSITE" id="PS50011"/>
    </source>
</evidence>
<dbReference type="InterPro" id="IPR000719">
    <property type="entry name" value="Prot_kinase_dom"/>
</dbReference>
<accession>A0ABR2VTY3</accession>
<evidence type="ECO:0000256" key="1">
    <source>
        <dbReference type="ARBA" id="ARBA00022664"/>
    </source>
</evidence>
<dbReference type="SMART" id="SM00220">
    <property type="entry name" value="S_TKc"/>
    <property type="match status" value="1"/>
</dbReference>
<dbReference type="PANTHER" id="PTHR12272:SF11">
    <property type="entry name" value="PAN2-PAN3 DEADENYLATION COMPLEX SUBUNIT PAN3"/>
    <property type="match status" value="1"/>
</dbReference>
<dbReference type="PANTHER" id="PTHR12272">
    <property type="entry name" value="DEADENYLATION COMPLEX SUBUNIT PAN3"/>
    <property type="match status" value="1"/>
</dbReference>
<evidence type="ECO:0000256" key="2">
    <source>
        <dbReference type="ARBA" id="ARBA00023054"/>
    </source>
</evidence>
<gene>
    <name evidence="7" type="primary">PAN3_1</name>
    <name evidence="7" type="ORF">K7432_011675</name>
</gene>